<organism evidence="2 3">
    <name type="scientific">Vibrio alginolyticus (strain ATCC 17749 / DSM 2171 / NBRC 15630 / NCIMB 1903 / NCTC 12160 / XII-53)</name>
    <dbReference type="NCBI Taxonomy" id="1219076"/>
    <lineage>
        <taxon>Bacteria</taxon>
        <taxon>Pseudomonadati</taxon>
        <taxon>Pseudomonadota</taxon>
        <taxon>Gammaproteobacteria</taxon>
        <taxon>Vibrionales</taxon>
        <taxon>Vibrionaceae</taxon>
        <taxon>Vibrio</taxon>
    </lineage>
</organism>
<keyword evidence="1" id="KW-0812">Transmembrane</keyword>
<dbReference type="KEGG" id="vag:N646_2492"/>
<dbReference type="AlphaFoldDB" id="A0A2I3CE58"/>
<protein>
    <recommendedName>
        <fullName evidence="4">DUF2607 domain-containing protein</fullName>
    </recommendedName>
</protein>
<dbReference type="Proteomes" id="UP000016714">
    <property type="component" value="Chromosome 1"/>
</dbReference>
<dbReference type="RefSeq" id="WP_005379608.1">
    <property type="nucleotide sequence ID" value="NC_022349.1"/>
</dbReference>
<dbReference type="HOGENOM" id="CLU_175665_0_0_6"/>
<reference evidence="2 3" key="1">
    <citation type="journal article" date="2015" name="Genome Announc.">
        <title>Complete genome sequence of Vibrio alginolyticus ATCC 17749.</title>
        <authorList>
            <person name="Liu X.F."/>
            <person name="Cao Y."/>
            <person name="Zhang H.L."/>
            <person name="Chen Y.J."/>
            <person name="Hu C.J."/>
        </authorList>
    </citation>
    <scope>NUCLEOTIDE SEQUENCE [LARGE SCALE GENOMIC DNA]</scope>
    <source>
        <strain evidence="3">ATCC 17749 / DSM 2171 / NBRC 15630 / NCIMB 1903 / NCTC 12160 / XII-53</strain>
    </source>
</reference>
<evidence type="ECO:0000256" key="1">
    <source>
        <dbReference type="SAM" id="Phobius"/>
    </source>
</evidence>
<dbReference type="EMBL" id="CP006718">
    <property type="protein sequence ID" value="AGV18304.1"/>
    <property type="molecule type" value="Genomic_DNA"/>
</dbReference>
<feature type="transmembrane region" description="Helical" evidence="1">
    <location>
        <begin position="12"/>
        <end position="33"/>
    </location>
</feature>
<keyword evidence="1" id="KW-0472">Membrane</keyword>
<sequence length="99" mass="11492">MYHHQQKTLRYWYRTALFFSVALLIAWNFAVVLHQVDLTPDHHTHHHCQLFSGVQHGIAKVQPTLSTPTFTRAQHHHVFLHLVYGEEVLGAARAPPYFA</sequence>
<evidence type="ECO:0000313" key="2">
    <source>
        <dbReference type="EMBL" id="AGV18304.1"/>
    </source>
</evidence>
<evidence type="ECO:0008006" key="4">
    <source>
        <dbReference type="Google" id="ProtNLM"/>
    </source>
</evidence>
<keyword evidence="1" id="KW-1133">Transmembrane helix</keyword>
<gene>
    <name evidence="2" type="ORF">N646_2492</name>
</gene>
<dbReference type="Pfam" id="PF10795">
    <property type="entry name" value="DUF2607"/>
    <property type="match status" value="1"/>
</dbReference>
<accession>A0A2I3CE58</accession>
<evidence type="ECO:0000313" key="3">
    <source>
        <dbReference type="Proteomes" id="UP000016714"/>
    </source>
</evidence>
<proteinExistence type="predicted"/>
<name>A0A2I3CE58_VIBAX</name>
<dbReference type="InterPro" id="IPR019731">
    <property type="entry name" value="DUF2607"/>
</dbReference>